<dbReference type="STRING" id="417292.SAMN05421806_10781"/>
<feature type="region of interest" description="Disordered" evidence="1">
    <location>
        <begin position="1"/>
        <end position="28"/>
    </location>
</feature>
<evidence type="ECO:0000313" key="3">
    <source>
        <dbReference type="Proteomes" id="UP000199155"/>
    </source>
</evidence>
<gene>
    <name evidence="2" type="ORF">SAMN05421806_10781</name>
</gene>
<dbReference type="AlphaFoldDB" id="A0A1G9BIS9"/>
<protein>
    <submittedName>
        <fullName evidence="2">Uncharacterized protein</fullName>
    </submittedName>
</protein>
<dbReference type="Proteomes" id="UP000199155">
    <property type="component" value="Unassembled WGS sequence"/>
</dbReference>
<sequence length="126" mass="13675">MGVMSTPGFGPPPGDFPPPPAYAPQVPQPVPAGPEFVAFDKNNALVIDPEGVSFDIGGQVADFPWQQLTQLHYTAQGVYLRVGITHAAGWFQECVIHAKKQQKLIQWLTELGPVAAHYQAQLAQRS</sequence>
<keyword evidence="3" id="KW-1185">Reference proteome</keyword>
<accession>A0A1G9BIS9</accession>
<proteinExistence type="predicted"/>
<dbReference type="EMBL" id="FNFF01000007">
    <property type="protein sequence ID" value="SDK39419.1"/>
    <property type="molecule type" value="Genomic_DNA"/>
</dbReference>
<evidence type="ECO:0000313" key="2">
    <source>
        <dbReference type="EMBL" id="SDK39419.1"/>
    </source>
</evidence>
<organism evidence="2 3">
    <name type="scientific">Streptomyces indicus</name>
    <dbReference type="NCBI Taxonomy" id="417292"/>
    <lineage>
        <taxon>Bacteria</taxon>
        <taxon>Bacillati</taxon>
        <taxon>Actinomycetota</taxon>
        <taxon>Actinomycetes</taxon>
        <taxon>Kitasatosporales</taxon>
        <taxon>Streptomycetaceae</taxon>
        <taxon>Streptomyces</taxon>
    </lineage>
</organism>
<name>A0A1G9BIS9_9ACTN</name>
<feature type="compositionally biased region" description="Pro residues" evidence="1">
    <location>
        <begin position="9"/>
        <end position="28"/>
    </location>
</feature>
<evidence type="ECO:0000256" key="1">
    <source>
        <dbReference type="SAM" id="MobiDB-lite"/>
    </source>
</evidence>
<reference evidence="2 3" key="1">
    <citation type="submission" date="2016-10" db="EMBL/GenBank/DDBJ databases">
        <authorList>
            <person name="de Groot N.N."/>
        </authorList>
    </citation>
    <scope>NUCLEOTIDE SEQUENCE [LARGE SCALE GENOMIC DNA]</scope>
    <source>
        <strain evidence="2 3">CGMCC 4.5727</strain>
    </source>
</reference>